<reference evidence="2 3" key="1">
    <citation type="journal article" date="2023" name="Mol. Phylogenet. Evol.">
        <title>Genome-scale phylogeny and comparative genomics of the fungal order Sordariales.</title>
        <authorList>
            <person name="Hensen N."/>
            <person name="Bonometti L."/>
            <person name="Westerberg I."/>
            <person name="Brannstrom I.O."/>
            <person name="Guillou S."/>
            <person name="Cros-Aarteil S."/>
            <person name="Calhoun S."/>
            <person name="Haridas S."/>
            <person name="Kuo A."/>
            <person name="Mondo S."/>
            <person name="Pangilinan J."/>
            <person name="Riley R."/>
            <person name="LaButti K."/>
            <person name="Andreopoulos B."/>
            <person name="Lipzen A."/>
            <person name="Chen C."/>
            <person name="Yan M."/>
            <person name="Daum C."/>
            <person name="Ng V."/>
            <person name="Clum A."/>
            <person name="Steindorff A."/>
            <person name="Ohm R.A."/>
            <person name="Martin F."/>
            <person name="Silar P."/>
            <person name="Natvig D.O."/>
            <person name="Lalanne C."/>
            <person name="Gautier V."/>
            <person name="Ament-Velasquez S.L."/>
            <person name="Kruys A."/>
            <person name="Hutchinson M.I."/>
            <person name="Powell A.J."/>
            <person name="Barry K."/>
            <person name="Miller A.N."/>
            <person name="Grigoriev I.V."/>
            <person name="Debuchy R."/>
            <person name="Gladieux P."/>
            <person name="Hiltunen Thoren M."/>
            <person name="Johannesson H."/>
        </authorList>
    </citation>
    <scope>NUCLEOTIDE SEQUENCE [LARGE SCALE GENOMIC DNA]</scope>
    <source>
        <strain evidence="2 3">FGSC 10403</strain>
    </source>
</reference>
<dbReference type="PANTHER" id="PTHR13060:SF0">
    <property type="entry name" value="PROTEIN ECDYSONELESS HOMOLOG"/>
    <property type="match status" value="1"/>
</dbReference>
<feature type="compositionally biased region" description="Basic and acidic residues" evidence="1">
    <location>
        <begin position="565"/>
        <end position="591"/>
    </location>
</feature>
<feature type="region of interest" description="Disordered" evidence="1">
    <location>
        <begin position="524"/>
        <end position="668"/>
    </location>
</feature>
<feature type="compositionally biased region" description="Acidic residues" evidence="1">
    <location>
        <begin position="705"/>
        <end position="715"/>
    </location>
</feature>
<evidence type="ECO:0000313" key="3">
    <source>
        <dbReference type="Proteomes" id="UP001285908"/>
    </source>
</evidence>
<feature type="compositionally biased region" description="Acidic residues" evidence="1">
    <location>
        <begin position="478"/>
        <end position="511"/>
    </location>
</feature>
<evidence type="ECO:0000313" key="2">
    <source>
        <dbReference type="EMBL" id="KAK3486491.1"/>
    </source>
</evidence>
<dbReference type="AlphaFoldDB" id="A0AAJ0I063"/>
<sequence length="715" mass="79580">MESTNEPRPGDDAFNGFQMSLPENCVEYMLFLINDQPEAQRTTLSSLETIRKVALQRLDELTKDYIWQREALKFETRIENGLVYLHGRTDYGDNVEDEWLIVYFLRTLSFSFPNLWIRIFDSDGEFLLIEAAKVLPKWLSPEMDANRVWINRGQLRIIPLLPSSSSSSPSSSKAHQISLHEALSVIRTTPNILIHSPLIEAEAFYRLEKYPDQITSSLHHALVTIPRKLAYILHKRPKAVAPAIEAFYLRDPISLKPLLSATPDSLLFPPQDLVTISVRLTKVLYAQLKSQHFDPPPVWREHFVQTAQVQELSASETEGEARQQALQKLQTLARLEIGMKLTTGFEILARGAEKSDSRVAREVALLLEDLKEDGEEAALPTDEEIKKWKDVDREDDDSWMDIDFADFERELAGGGGVQGESEQQQQQQRQQNKAGEGRDIAGHAVPTFGDATTQADLRKIVSRFEAFLNDETAGLDGAEIDEMDQDDDDDLEDSDVDMDSEDEDKEVSFDEEQFSKMMREMMGIPTTTMTAATTTTTTTTSSSSPSSTTGPESASRQPGTKGKGNGKEKVSFTVNDDKDKDKSMDTGHNEQEEFEALIAQMEKELNSYGALQLDPQKAKTRSARASKGGVHEASSVQEIVKTAGGGGSDDDDDDMNDEEGEEEGDEVGVDYNLAKNLLESFKSQAGMAGPTGNLLGLMGMTLPRDEEDSDGEGKS</sequence>
<organism evidence="2 3">
    <name type="scientific">Neurospora hispaniola</name>
    <dbReference type="NCBI Taxonomy" id="588809"/>
    <lineage>
        <taxon>Eukaryota</taxon>
        <taxon>Fungi</taxon>
        <taxon>Dikarya</taxon>
        <taxon>Ascomycota</taxon>
        <taxon>Pezizomycotina</taxon>
        <taxon>Sordariomycetes</taxon>
        <taxon>Sordariomycetidae</taxon>
        <taxon>Sordariales</taxon>
        <taxon>Sordariaceae</taxon>
        <taxon>Neurospora</taxon>
    </lineage>
</organism>
<feature type="compositionally biased region" description="Acidic residues" evidence="1">
    <location>
        <begin position="648"/>
        <end position="668"/>
    </location>
</feature>
<feature type="compositionally biased region" description="Low complexity" evidence="1">
    <location>
        <begin position="525"/>
        <end position="555"/>
    </location>
</feature>
<dbReference type="InterPro" id="IPR010770">
    <property type="entry name" value="Ecd"/>
</dbReference>
<dbReference type="Pfam" id="PF07093">
    <property type="entry name" value="SGT1"/>
    <property type="match status" value="1"/>
</dbReference>
<gene>
    <name evidence="2" type="ORF">B0T23DRAFT_365013</name>
</gene>
<evidence type="ECO:0000256" key="1">
    <source>
        <dbReference type="SAM" id="MobiDB-lite"/>
    </source>
</evidence>
<name>A0AAJ0I063_9PEZI</name>
<accession>A0AAJ0I063</accession>
<keyword evidence="3" id="KW-1185">Reference proteome</keyword>
<feature type="region of interest" description="Disordered" evidence="1">
    <location>
        <begin position="696"/>
        <end position="715"/>
    </location>
</feature>
<dbReference type="GO" id="GO:0005634">
    <property type="term" value="C:nucleus"/>
    <property type="evidence" value="ECO:0007669"/>
    <property type="project" value="TreeGrafter"/>
</dbReference>
<feature type="compositionally biased region" description="Low complexity" evidence="1">
    <location>
        <begin position="419"/>
        <end position="434"/>
    </location>
</feature>
<feature type="region of interest" description="Disordered" evidence="1">
    <location>
        <begin position="412"/>
        <end position="449"/>
    </location>
</feature>
<comment type="caution">
    <text evidence="2">The sequence shown here is derived from an EMBL/GenBank/DDBJ whole genome shotgun (WGS) entry which is preliminary data.</text>
</comment>
<dbReference type="GeneID" id="87873978"/>
<feature type="region of interest" description="Disordered" evidence="1">
    <location>
        <begin position="470"/>
        <end position="511"/>
    </location>
</feature>
<proteinExistence type="predicted"/>
<dbReference type="Proteomes" id="UP001285908">
    <property type="component" value="Unassembled WGS sequence"/>
</dbReference>
<dbReference type="PANTHER" id="PTHR13060">
    <property type="entry name" value="SGT1 PROTEIN HSGT1 SUPPRESSOR OF GCR2"/>
    <property type="match status" value="1"/>
</dbReference>
<protein>
    <submittedName>
        <fullName evidence="2">SGT1 protein-domain-containing protein</fullName>
    </submittedName>
</protein>
<dbReference type="EMBL" id="JAULSX010000008">
    <property type="protein sequence ID" value="KAK3486491.1"/>
    <property type="molecule type" value="Genomic_DNA"/>
</dbReference>
<dbReference type="RefSeq" id="XP_062689048.1">
    <property type="nucleotide sequence ID" value="XM_062836356.1"/>
</dbReference>